<dbReference type="PANTHER" id="PTHR12710">
    <property type="entry name" value="NUCLEAR PROTEIN LOCALIZATION 4"/>
    <property type="match status" value="1"/>
</dbReference>
<evidence type="ECO:0000256" key="1">
    <source>
        <dbReference type="ARBA" id="ARBA00011025"/>
    </source>
</evidence>
<feature type="domain" description="MPN" evidence="10">
    <location>
        <begin position="254"/>
        <end position="391"/>
    </location>
</feature>
<evidence type="ECO:0000313" key="12">
    <source>
        <dbReference type="RefSeq" id="XP_018323243.1"/>
    </source>
</evidence>
<organism evidence="11 12">
    <name type="scientific">Agrilus planipennis</name>
    <name type="common">Emerald ash borer</name>
    <name type="synonym">Agrilus marcopoli</name>
    <dbReference type="NCBI Taxonomy" id="224129"/>
    <lineage>
        <taxon>Eukaryota</taxon>
        <taxon>Metazoa</taxon>
        <taxon>Ecdysozoa</taxon>
        <taxon>Arthropoda</taxon>
        <taxon>Hexapoda</taxon>
        <taxon>Insecta</taxon>
        <taxon>Pterygota</taxon>
        <taxon>Neoptera</taxon>
        <taxon>Endopterygota</taxon>
        <taxon>Coleoptera</taxon>
        <taxon>Polyphaga</taxon>
        <taxon>Elateriformia</taxon>
        <taxon>Buprestoidea</taxon>
        <taxon>Buprestidae</taxon>
        <taxon>Agrilinae</taxon>
        <taxon>Agrilus</taxon>
    </lineage>
</organism>
<feature type="compositionally biased region" description="Polar residues" evidence="8">
    <location>
        <begin position="110"/>
        <end position="133"/>
    </location>
</feature>
<dbReference type="PROSITE" id="PS50249">
    <property type="entry name" value="MPN"/>
    <property type="match status" value="1"/>
</dbReference>
<evidence type="ECO:0000256" key="4">
    <source>
        <dbReference type="ARBA" id="ARBA00022833"/>
    </source>
</evidence>
<evidence type="ECO:0000256" key="7">
    <source>
        <dbReference type="PROSITE-ProRule" id="PRU00322"/>
    </source>
</evidence>
<dbReference type="InterPro" id="IPR037518">
    <property type="entry name" value="MPN"/>
</dbReference>
<evidence type="ECO:0000256" key="2">
    <source>
        <dbReference type="ARBA" id="ARBA00022723"/>
    </source>
</evidence>
<dbReference type="GO" id="GO:0005634">
    <property type="term" value="C:nucleus"/>
    <property type="evidence" value="ECO:0007669"/>
    <property type="project" value="TreeGrafter"/>
</dbReference>
<dbReference type="Gene3D" id="2.30.30.380">
    <property type="entry name" value="Zn-finger domain of Sec23/24"/>
    <property type="match status" value="1"/>
</dbReference>
<evidence type="ECO:0000313" key="13">
    <source>
        <dbReference type="RefSeq" id="XP_018323252.1"/>
    </source>
</evidence>
<name>A0A1W4WSX2_AGRPL</name>
<dbReference type="PANTHER" id="PTHR12710:SF0">
    <property type="entry name" value="NUCLEAR PROTEIN LOCALIZATION PROTEIN 4 HOMOLOG"/>
    <property type="match status" value="1"/>
</dbReference>
<dbReference type="InterPro" id="IPR024682">
    <property type="entry name" value="Npl4_Ub-like_dom"/>
</dbReference>
<dbReference type="KEGG" id="apln:108735670"/>
<comment type="similarity">
    <text evidence="1">Belongs to the NPL4 family.</text>
</comment>
<keyword evidence="4" id="KW-0862">Zinc</keyword>
<feature type="region of interest" description="Disordered" evidence="8">
    <location>
        <begin position="589"/>
        <end position="613"/>
    </location>
</feature>
<dbReference type="PROSITE" id="PS01358">
    <property type="entry name" value="ZF_RANBP2_1"/>
    <property type="match status" value="1"/>
</dbReference>
<evidence type="ECO:0000256" key="8">
    <source>
        <dbReference type="SAM" id="MobiDB-lite"/>
    </source>
</evidence>
<dbReference type="AlphaFoldDB" id="A0A1W4WSX2"/>
<feature type="domain" description="RanBP2-type" evidence="9">
    <location>
        <begin position="611"/>
        <end position="640"/>
    </location>
</feature>
<dbReference type="GeneID" id="108735670"/>
<sequence>MSRNKTILLRVQSPEGTKRVEIDLTDTTCQLYEKVHNLFNLNSFAFALYKQKSQKDEIPSSRSRTLVGAGLRHGDMIFLAPTDGARLFSDEPIASSSRNNKPFGEPAYSSEGSTTQNSSNYSPRVVANTSSKSNVQEDEVDLQLAKIEGTIERKRDDKLCRHNLNAKCVHCSPLEAYDEAYLRQQNIKHLSFHAYLRKLTSGVDRGKFVALEDISCRIKNGCKDHPPWPKGICSKCQPNAITLNRQPYRHVDNITFENTHLVERFLNYWRATGHQRIGLLYGNYEIYNDVPLGIRANVAAIYEPPQEGSRDSIRLLKDDKAEIVDGIAAKLGLKKVGWVFTDLIPEDVQKGTVKYIRSGASHFLTAQECIMAGYFQNMHPNPCKFSSSGYFGSKFVTVCITGDKDNQVHMEGYQVSNQCMALVRDNCIVPTKDVPELAYVKESSDKQYVPDVYYKEKDSYGNEVPRLARPLPIEYLLVDVPTSTPLTPQYSFSIPDNTKQPFPVENRLVDGQIQDFSVLSHYLSQFTPNDFLTAISDFHVLVYIATMDMLPMRDYMDPLLEAVKNKDPNAVREWSRSEHWATVEELIAASNTTPPNSRPGSVDGATSPSSRGSQWTCPFCTFLNPSQVNNCEMCNLPRNMPQ</sequence>
<dbReference type="InterPro" id="IPR016563">
    <property type="entry name" value="Npl4"/>
</dbReference>
<comment type="pathway">
    <text evidence="5">Protein degradation; proteasomal ubiquitin-dependent pathway.</text>
</comment>
<dbReference type="SUPFAM" id="SSF54236">
    <property type="entry name" value="Ubiquitin-like"/>
    <property type="match status" value="1"/>
</dbReference>
<dbReference type="GO" id="GO:0008270">
    <property type="term" value="F:zinc ion binding"/>
    <property type="evidence" value="ECO:0007669"/>
    <property type="project" value="UniProtKB-KW"/>
</dbReference>
<gene>
    <name evidence="12 13" type="primary">LOC108735670</name>
</gene>
<evidence type="ECO:0000256" key="5">
    <source>
        <dbReference type="ARBA" id="ARBA00060618"/>
    </source>
</evidence>
<dbReference type="Gene3D" id="3.10.20.90">
    <property type="entry name" value="Phosphatidylinositol 3-kinase Catalytic Subunit, Chain A, domain 1"/>
    <property type="match status" value="1"/>
</dbReference>
<dbReference type="InterPro" id="IPR029071">
    <property type="entry name" value="Ubiquitin-like_domsf"/>
</dbReference>
<dbReference type="GO" id="GO:0043130">
    <property type="term" value="F:ubiquitin binding"/>
    <property type="evidence" value="ECO:0007669"/>
    <property type="project" value="TreeGrafter"/>
</dbReference>
<dbReference type="GO" id="GO:0006511">
    <property type="term" value="P:ubiquitin-dependent protein catabolic process"/>
    <property type="evidence" value="ECO:0007669"/>
    <property type="project" value="InterPro"/>
</dbReference>
<dbReference type="InterPro" id="IPR007716">
    <property type="entry name" value="NPL4_Zn-bd_put"/>
</dbReference>
<dbReference type="RefSeq" id="XP_018323243.1">
    <property type="nucleotide sequence ID" value="XM_018467741.1"/>
</dbReference>
<evidence type="ECO:0000256" key="3">
    <source>
        <dbReference type="ARBA" id="ARBA00022771"/>
    </source>
</evidence>
<dbReference type="FunFam" id="3.40.140.10:FF:000012">
    <property type="entry name" value="nuclear protein localization protein 4 homolog"/>
    <property type="match status" value="1"/>
</dbReference>
<protein>
    <recommendedName>
        <fullName evidence="6">Nuclear protein localization protein 4 homolog</fullName>
    </recommendedName>
</protein>
<keyword evidence="3 7" id="KW-0863">Zinc-finger</keyword>
<feature type="region of interest" description="Disordered" evidence="8">
    <location>
        <begin position="89"/>
        <end position="133"/>
    </location>
</feature>
<keyword evidence="2" id="KW-0479">Metal-binding</keyword>
<dbReference type="InterPro" id="IPR001876">
    <property type="entry name" value="Znf_RanBP2"/>
</dbReference>
<dbReference type="Pfam" id="PF05021">
    <property type="entry name" value="NPL4"/>
    <property type="match status" value="1"/>
</dbReference>
<dbReference type="Proteomes" id="UP000192223">
    <property type="component" value="Unplaced"/>
</dbReference>
<dbReference type="PROSITE" id="PS50199">
    <property type="entry name" value="ZF_RANBP2_2"/>
    <property type="match status" value="1"/>
</dbReference>
<dbReference type="PIRSF" id="PIRSF010052">
    <property type="entry name" value="Polyub_prc_Npl4"/>
    <property type="match status" value="1"/>
</dbReference>
<dbReference type="STRING" id="224129.A0A1W4WSX2"/>
<evidence type="ECO:0000256" key="6">
    <source>
        <dbReference type="ARBA" id="ARBA00074519"/>
    </source>
</evidence>
<accession>A0A1W4WSX2</accession>
<dbReference type="Pfam" id="PF05020">
    <property type="entry name" value="zf-NPL4"/>
    <property type="match status" value="1"/>
</dbReference>
<evidence type="ECO:0000259" key="9">
    <source>
        <dbReference type="PROSITE" id="PS50199"/>
    </source>
</evidence>
<proteinExistence type="inferred from homology"/>
<dbReference type="Pfam" id="PF11543">
    <property type="entry name" value="UN_NPL4"/>
    <property type="match status" value="1"/>
</dbReference>
<dbReference type="CDD" id="cd08061">
    <property type="entry name" value="MPN_NPL4"/>
    <property type="match status" value="1"/>
</dbReference>
<dbReference type="RefSeq" id="XP_018323252.1">
    <property type="nucleotide sequence ID" value="XM_018467750.1"/>
</dbReference>
<keyword evidence="11" id="KW-1185">Reference proteome</keyword>
<dbReference type="CTD" id="43091"/>
<dbReference type="SMART" id="SM00547">
    <property type="entry name" value="ZnF_RBZ"/>
    <property type="match status" value="1"/>
</dbReference>
<evidence type="ECO:0000259" key="10">
    <source>
        <dbReference type="PROSITE" id="PS50249"/>
    </source>
</evidence>
<dbReference type="GO" id="GO:0031625">
    <property type="term" value="F:ubiquitin protein ligase binding"/>
    <property type="evidence" value="ECO:0007669"/>
    <property type="project" value="TreeGrafter"/>
</dbReference>
<dbReference type="SUPFAM" id="SSF90209">
    <property type="entry name" value="Ran binding protein zinc finger-like"/>
    <property type="match status" value="1"/>
</dbReference>
<dbReference type="InterPro" id="IPR036443">
    <property type="entry name" value="Znf_RanBP2_sf"/>
</dbReference>
<dbReference type="InterPro" id="IPR007717">
    <property type="entry name" value="NPL4_C"/>
</dbReference>
<dbReference type="OrthoDB" id="10251089at2759"/>
<reference evidence="12 13" key="1">
    <citation type="submission" date="2025-04" db="UniProtKB">
        <authorList>
            <consortium name="RefSeq"/>
        </authorList>
    </citation>
    <scope>IDENTIFICATION</scope>
    <source>
        <tissue evidence="12 13">Entire body</tissue>
    </source>
</reference>
<evidence type="ECO:0000313" key="11">
    <source>
        <dbReference type="Proteomes" id="UP000192223"/>
    </source>
</evidence>